<evidence type="ECO:0000313" key="2">
    <source>
        <dbReference type="Proteomes" id="UP000265520"/>
    </source>
</evidence>
<organism evidence="1 2">
    <name type="scientific">Trifolium medium</name>
    <dbReference type="NCBI Taxonomy" id="97028"/>
    <lineage>
        <taxon>Eukaryota</taxon>
        <taxon>Viridiplantae</taxon>
        <taxon>Streptophyta</taxon>
        <taxon>Embryophyta</taxon>
        <taxon>Tracheophyta</taxon>
        <taxon>Spermatophyta</taxon>
        <taxon>Magnoliopsida</taxon>
        <taxon>eudicotyledons</taxon>
        <taxon>Gunneridae</taxon>
        <taxon>Pentapetalae</taxon>
        <taxon>rosids</taxon>
        <taxon>fabids</taxon>
        <taxon>Fabales</taxon>
        <taxon>Fabaceae</taxon>
        <taxon>Papilionoideae</taxon>
        <taxon>50 kb inversion clade</taxon>
        <taxon>NPAAA clade</taxon>
        <taxon>Hologalegina</taxon>
        <taxon>IRL clade</taxon>
        <taxon>Trifolieae</taxon>
        <taxon>Trifolium</taxon>
    </lineage>
</organism>
<protein>
    <submittedName>
        <fullName evidence="1">Uncharacterized protein</fullName>
    </submittedName>
</protein>
<evidence type="ECO:0000313" key="1">
    <source>
        <dbReference type="EMBL" id="MCH82570.1"/>
    </source>
</evidence>
<dbReference type="EMBL" id="LXQA010003873">
    <property type="protein sequence ID" value="MCH82570.1"/>
    <property type="molecule type" value="Genomic_DNA"/>
</dbReference>
<keyword evidence="2" id="KW-1185">Reference proteome</keyword>
<gene>
    <name evidence="1" type="ORF">A2U01_0003380</name>
</gene>
<feature type="non-terminal residue" evidence="1">
    <location>
        <position position="1"/>
    </location>
</feature>
<accession>A0A392M5A6</accession>
<reference evidence="1 2" key="1">
    <citation type="journal article" date="2018" name="Front. Plant Sci.">
        <title>Red Clover (Trifolium pratense) and Zigzag Clover (T. medium) - A Picture of Genomic Similarities and Differences.</title>
        <authorList>
            <person name="Dluhosova J."/>
            <person name="Istvanek J."/>
            <person name="Nedelnik J."/>
            <person name="Repkova J."/>
        </authorList>
    </citation>
    <scope>NUCLEOTIDE SEQUENCE [LARGE SCALE GENOMIC DNA]</scope>
    <source>
        <strain evidence="2">cv. 10/8</strain>
        <tissue evidence="1">Leaf</tissue>
    </source>
</reference>
<proteinExistence type="predicted"/>
<dbReference type="Proteomes" id="UP000265520">
    <property type="component" value="Unassembled WGS sequence"/>
</dbReference>
<dbReference type="AlphaFoldDB" id="A0A392M5A6"/>
<comment type="caution">
    <text evidence="1">The sequence shown here is derived from an EMBL/GenBank/DDBJ whole genome shotgun (WGS) entry which is preliminary data.</text>
</comment>
<name>A0A392M5A6_9FABA</name>
<sequence length="179" mass="20123">LNSWRLLVTLLESGRSSQIPHFSIFIVYEFSLKPKVEEFSVWRVGDGCAIDAWVEKGLRINQLTGIPQQLQHMTVKDLVDDTGQWNWLPQKIAAILPAHKDNGRDSQLLACIIEETILYALRDCPIALNFWNQVIPTSNRVEFYECDGQIARTGVASGLMRATTSYGGGGTKKDMMKPL</sequence>